<evidence type="ECO:0000259" key="4">
    <source>
        <dbReference type="SMART" id="SM00722"/>
    </source>
</evidence>
<dbReference type="PANTHER" id="PTHR22990">
    <property type="entry name" value="F-BOX ONLY PROTEIN"/>
    <property type="match status" value="1"/>
</dbReference>
<organism evidence="5 6">
    <name type="scientific">Chitinophaga japonensis</name>
    <name type="common">Flexibacter japonensis</name>
    <dbReference type="NCBI Taxonomy" id="104662"/>
    <lineage>
        <taxon>Bacteria</taxon>
        <taxon>Pseudomonadati</taxon>
        <taxon>Bacteroidota</taxon>
        <taxon>Chitinophagia</taxon>
        <taxon>Chitinophagales</taxon>
        <taxon>Chitinophagaceae</taxon>
        <taxon>Chitinophaga</taxon>
    </lineage>
</organism>
<evidence type="ECO:0000313" key="6">
    <source>
        <dbReference type="Proteomes" id="UP000316778"/>
    </source>
</evidence>
<dbReference type="OrthoDB" id="9767990at2"/>
<dbReference type="PANTHER" id="PTHR22990:SF15">
    <property type="entry name" value="F-BOX ONLY PROTEIN 10"/>
    <property type="match status" value="1"/>
</dbReference>
<dbReference type="InterPro" id="IPR022441">
    <property type="entry name" value="Para_beta_helix_rpt-2"/>
</dbReference>
<dbReference type="InterPro" id="IPR026464">
    <property type="entry name" value="NosD_copper_fam"/>
</dbReference>
<gene>
    <name evidence="5" type="ORF">LX66_5112</name>
</gene>
<sequence>MKHPYRILLWAILALLHGRTFATVIKVHPAAGSIQGAIRQARPGDTVLLSKGIYKEHDIYVDKRVVILGEQYPVVDGQGRHQLFIITADSAVIQGLQVQNTGISSLVDMAAIRVQEAGYVKVAHNRLLNNTYGIYLQKSHHCTVVNNQLQAQAVDEQNSGNGIHAWKSGHLRIQGNHITGHRDGIYFEFVTQSDISDNISVSNVRYGLHFMFSNDDAYTRNTFSGNGAGVAVMFSKRVTMHGNVFKDNWGDAAYGLLLKEISDGTIAGNLFVKNTVAIYMEGAARLEVKRNTFTGNGWAMRMQASCSNGLFTENNFTGNSFDVATNGTMMLNTFRGNYWDKYDGYDLDRDGTGDVPYYPVSVYAVITEKIPAAMILYRSFLTNIMDQVEKVMPSIIPDQLKDDAPRIKKWKL</sequence>
<dbReference type="NCBIfam" id="TIGR03804">
    <property type="entry name" value="para_beta_helix"/>
    <property type="match status" value="1"/>
</dbReference>
<dbReference type="NCBIfam" id="TIGR04247">
    <property type="entry name" value="NosD_copper_fam"/>
    <property type="match status" value="1"/>
</dbReference>
<dbReference type="RefSeq" id="WP_145718715.1">
    <property type="nucleotide sequence ID" value="NZ_BAAAFY010000006.1"/>
</dbReference>
<dbReference type="EMBL" id="VLLG01000006">
    <property type="protein sequence ID" value="TWI82538.1"/>
    <property type="molecule type" value="Genomic_DNA"/>
</dbReference>
<evidence type="ECO:0000256" key="3">
    <source>
        <dbReference type="ARBA" id="ARBA00022786"/>
    </source>
</evidence>
<reference evidence="5 6" key="1">
    <citation type="journal article" date="2013" name="Stand. Genomic Sci.">
        <title>Genomic Encyclopedia of Type Strains, Phase I: The one thousand microbial genomes (KMG-I) project.</title>
        <authorList>
            <person name="Kyrpides N.C."/>
            <person name="Woyke T."/>
            <person name="Eisen J.A."/>
            <person name="Garrity G."/>
            <person name="Lilburn T.G."/>
            <person name="Beck B.J."/>
            <person name="Whitman W.B."/>
            <person name="Hugenholtz P."/>
            <person name="Klenk H.P."/>
        </authorList>
    </citation>
    <scope>NUCLEOTIDE SEQUENCE [LARGE SCALE GENOMIC DNA]</scope>
    <source>
        <strain evidence="5 6">DSM 13484</strain>
    </source>
</reference>
<keyword evidence="3" id="KW-0833">Ubl conjugation pathway</keyword>
<dbReference type="InterPro" id="IPR006626">
    <property type="entry name" value="PbH1"/>
</dbReference>
<dbReference type="InterPro" id="IPR006633">
    <property type="entry name" value="Carb-bd_sugar_hydrolysis-dom"/>
</dbReference>
<dbReference type="SUPFAM" id="SSF51126">
    <property type="entry name" value="Pectin lyase-like"/>
    <property type="match status" value="1"/>
</dbReference>
<evidence type="ECO:0000256" key="2">
    <source>
        <dbReference type="ARBA" id="ARBA00022737"/>
    </source>
</evidence>
<name>A0A562SMU7_CHIJA</name>
<proteinExistence type="predicted"/>
<dbReference type="SMART" id="SM00722">
    <property type="entry name" value="CASH"/>
    <property type="match status" value="2"/>
</dbReference>
<dbReference type="AlphaFoldDB" id="A0A562SMU7"/>
<keyword evidence="6" id="KW-1185">Reference proteome</keyword>
<dbReference type="Pfam" id="PF05048">
    <property type="entry name" value="NosD"/>
    <property type="match status" value="1"/>
</dbReference>
<accession>A0A562SMU7</accession>
<comment type="caution">
    <text evidence="5">The sequence shown here is derived from an EMBL/GenBank/DDBJ whole genome shotgun (WGS) entry which is preliminary data.</text>
</comment>
<keyword evidence="2" id="KW-0677">Repeat</keyword>
<protein>
    <submittedName>
        <fullName evidence="5">Nitrous oxidase accessory protein</fullName>
    </submittedName>
</protein>
<dbReference type="SMART" id="SM00710">
    <property type="entry name" value="PbH1"/>
    <property type="match status" value="10"/>
</dbReference>
<dbReference type="Proteomes" id="UP000316778">
    <property type="component" value="Unassembled WGS sequence"/>
</dbReference>
<dbReference type="InterPro" id="IPR007742">
    <property type="entry name" value="NosD_dom"/>
</dbReference>
<feature type="domain" description="Carbohydrate-binding/sugar hydrolysis" evidence="4">
    <location>
        <begin position="195"/>
        <end position="355"/>
    </location>
</feature>
<dbReference type="InterPro" id="IPR012334">
    <property type="entry name" value="Pectin_lyas_fold"/>
</dbReference>
<comment type="pathway">
    <text evidence="1">Protein modification; protein ubiquitination.</text>
</comment>
<dbReference type="InterPro" id="IPR051550">
    <property type="entry name" value="SCF-Subunits/Alg-Epimerases"/>
</dbReference>
<dbReference type="Gene3D" id="2.160.20.10">
    <property type="entry name" value="Single-stranded right-handed beta-helix, Pectin lyase-like"/>
    <property type="match status" value="1"/>
</dbReference>
<evidence type="ECO:0000256" key="1">
    <source>
        <dbReference type="ARBA" id="ARBA00004906"/>
    </source>
</evidence>
<feature type="domain" description="Carbohydrate-binding/sugar hydrolysis" evidence="4">
    <location>
        <begin position="49"/>
        <end position="188"/>
    </location>
</feature>
<dbReference type="InterPro" id="IPR011050">
    <property type="entry name" value="Pectin_lyase_fold/virulence"/>
</dbReference>
<evidence type="ECO:0000313" key="5">
    <source>
        <dbReference type="EMBL" id="TWI82538.1"/>
    </source>
</evidence>